<reference evidence="4" key="1">
    <citation type="submission" date="2025-08" db="UniProtKB">
        <authorList>
            <consortium name="Ensembl"/>
        </authorList>
    </citation>
    <scope>IDENTIFICATION</scope>
</reference>
<keyword evidence="2" id="KW-0472">Membrane</keyword>
<dbReference type="OMA" id="IDNNGWH"/>
<dbReference type="AlphaFoldDB" id="A0A3B4V4K3"/>
<dbReference type="Proteomes" id="UP000261420">
    <property type="component" value="Unplaced"/>
</dbReference>
<name>A0A3B4V4K3_SERDU</name>
<evidence type="ECO:0000313" key="5">
    <source>
        <dbReference type="Proteomes" id="UP000261420"/>
    </source>
</evidence>
<dbReference type="InterPro" id="IPR001304">
    <property type="entry name" value="C-type_lectin-like"/>
</dbReference>
<evidence type="ECO:0000256" key="2">
    <source>
        <dbReference type="SAM" id="Phobius"/>
    </source>
</evidence>
<organism evidence="4 5">
    <name type="scientific">Seriola dumerili</name>
    <name type="common">Greater amberjack</name>
    <name type="synonym">Caranx dumerili</name>
    <dbReference type="NCBI Taxonomy" id="41447"/>
    <lineage>
        <taxon>Eukaryota</taxon>
        <taxon>Metazoa</taxon>
        <taxon>Chordata</taxon>
        <taxon>Craniata</taxon>
        <taxon>Vertebrata</taxon>
        <taxon>Euteleostomi</taxon>
        <taxon>Actinopterygii</taxon>
        <taxon>Neopterygii</taxon>
        <taxon>Teleostei</taxon>
        <taxon>Neoteleostei</taxon>
        <taxon>Acanthomorphata</taxon>
        <taxon>Carangaria</taxon>
        <taxon>Carangiformes</taxon>
        <taxon>Carangidae</taxon>
        <taxon>Seriola</taxon>
    </lineage>
</organism>
<keyword evidence="1" id="KW-1015">Disulfide bond</keyword>
<dbReference type="PANTHER" id="PTHR45784">
    <property type="entry name" value="C-TYPE LECTIN DOMAIN FAMILY 20 MEMBER A-RELATED"/>
    <property type="match status" value="1"/>
</dbReference>
<evidence type="ECO:0000256" key="1">
    <source>
        <dbReference type="ARBA" id="ARBA00023157"/>
    </source>
</evidence>
<reference evidence="4" key="2">
    <citation type="submission" date="2025-09" db="UniProtKB">
        <authorList>
            <consortium name="Ensembl"/>
        </authorList>
    </citation>
    <scope>IDENTIFICATION</scope>
</reference>
<proteinExistence type="predicted"/>
<dbReference type="PROSITE" id="PS50041">
    <property type="entry name" value="C_TYPE_LECTIN_2"/>
    <property type="match status" value="1"/>
</dbReference>
<sequence>MVSLRSTPDSRRTCWTPMFLILTGLFKVVLGAFFGRDIYVPLKMNWLEARKICRRYYTDLVTARTVTWSACPLDSALAKTLQTNREAQTGHVWIGLRYLAGSWLWVDGEKMEYKAWSQGKTQQCPNRGHHCGALPLEGQHWDSQDCVNKFNFVCN</sequence>
<dbReference type="PANTHER" id="PTHR45784:SF3">
    <property type="entry name" value="C-TYPE LECTIN DOMAIN FAMILY 4 MEMBER K-LIKE-RELATED"/>
    <property type="match status" value="1"/>
</dbReference>
<dbReference type="Pfam" id="PF00059">
    <property type="entry name" value="Lectin_C"/>
    <property type="match status" value="1"/>
</dbReference>
<evidence type="ECO:0000313" key="4">
    <source>
        <dbReference type="Ensembl" id="ENSSDUP00000025512.1"/>
    </source>
</evidence>
<protein>
    <recommendedName>
        <fullName evidence="3">C-type lectin domain-containing protein</fullName>
    </recommendedName>
</protein>
<feature type="transmembrane region" description="Helical" evidence="2">
    <location>
        <begin position="15"/>
        <end position="34"/>
    </location>
</feature>
<feature type="domain" description="C-type lectin" evidence="3">
    <location>
        <begin position="34"/>
        <end position="155"/>
    </location>
</feature>
<keyword evidence="2" id="KW-0812">Transmembrane</keyword>
<dbReference type="GeneTree" id="ENSGT01150000287107"/>
<dbReference type="InterPro" id="IPR016186">
    <property type="entry name" value="C-type_lectin-like/link_sf"/>
</dbReference>
<dbReference type="SUPFAM" id="SSF56436">
    <property type="entry name" value="C-type lectin-like"/>
    <property type="match status" value="1"/>
</dbReference>
<dbReference type="InterPro" id="IPR016187">
    <property type="entry name" value="CTDL_fold"/>
</dbReference>
<evidence type="ECO:0000259" key="3">
    <source>
        <dbReference type="PROSITE" id="PS50041"/>
    </source>
</evidence>
<keyword evidence="2" id="KW-1133">Transmembrane helix</keyword>
<accession>A0A3B4V4K3</accession>
<keyword evidence="5" id="KW-1185">Reference proteome</keyword>
<dbReference type="Ensembl" id="ENSSDUT00000025978.1">
    <property type="protein sequence ID" value="ENSSDUP00000025512.1"/>
    <property type="gene ID" value="ENSSDUG00000018510.1"/>
</dbReference>
<dbReference type="InterPro" id="IPR018378">
    <property type="entry name" value="C-type_lectin_CS"/>
</dbReference>
<dbReference type="PROSITE" id="PS00615">
    <property type="entry name" value="C_TYPE_LECTIN_1"/>
    <property type="match status" value="1"/>
</dbReference>
<dbReference type="Gene3D" id="3.10.100.10">
    <property type="entry name" value="Mannose-Binding Protein A, subunit A"/>
    <property type="match status" value="1"/>
</dbReference>
<dbReference type="SMART" id="SM00034">
    <property type="entry name" value="CLECT"/>
    <property type="match status" value="1"/>
</dbReference>